<dbReference type="GO" id="GO:0016301">
    <property type="term" value="F:kinase activity"/>
    <property type="evidence" value="ECO:0007669"/>
    <property type="project" value="UniProtKB-KW"/>
</dbReference>
<dbReference type="PANTHER" id="PTHR18964">
    <property type="entry name" value="ROK (REPRESSOR, ORF, KINASE) FAMILY"/>
    <property type="match status" value="1"/>
</dbReference>
<dbReference type="SUPFAM" id="SSF46785">
    <property type="entry name" value="Winged helix' DNA-binding domain"/>
    <property type="match status" value="1"/>
</dbReference>
<accession>A0A1H5JD08</accession>
<keyword evidence="3" id="KW-1185">Reference proteome</keyword>
<dbReference type="InterPro" id="IPR043129">
    <property type="entry name" value="ATPase_NBD"/>
</dbReference>
<dbReference type="Proteomes" id="UP000181980">
    <property type="component" value="Unassembled WGS sequence"/>
</dbReference>
<evidence type="ECO:0000313" key="3">
    <source>
        <dbReference type="Proteomes" id="UP000181980"/>
    </source>
</evidence>
<name>A0A1H5JD08_9ACTN</name>
<proteinExistence type="inferred from homology"/>
<dbReference type="Gene3D" id="3.30.420.40">
    <property type="match status" value="2"/>
</dbReference>
<organism evidence="2 3">
    <name type="scientific">Jiangella alba</name>
    <dbReference type="NCBI Taxonomy" id="561176"/>
    <lineage>
        <taxon>Bacteria</taxon>
        <taxon>Bacillati</taxon>
        <taxon>Actinomycetota</taxon>
        <taxon>Actinomycetes</taxon>
        <taxon>Jiangellales</taxon>
        <taxon>Jiangellaceae</taxon>
        <taxon>Jiangella</taxon>
    </lineage>
</organism>
<dbReference type="SUPFAM" id="SSF53067">
    <property type="entry name" value="Actin-like ATPase domain"/>
    <property type="match status" value="1"/>
</dbReference>
<evidence type="ECO:0000256" key="1">
    <source>
        <dbReference type="ARBA" id="ARBA00006479"/>
    </source>
</evidence>
<dbReference type="EMBL" id="FNUC01000003">
    <property type="protein sequence ID" value="SEE50416.1"/>
    <property type="molecule type" value="Genomic_DNA"/>
</dbReference>
<keyword evidence="2" id="KW-0808">Transferase</keyword>
<dbReference type="InterPro" id="IPR036390">
    <property type="entry name" value="WH_DNA-bd_sf"/>
</dbReference>
<keyword evidence="2" id="KW-0418">Kinase</keyword>
<evidence type="ECO:0000313" key="2">
    <source>
        <dbReference type="EMBL" id="SEE50416.1"/>
    </source>
</evidence>
<dbReference type="Pfam" id="PF00480">
    <property type="entry name" value="ROK"/>
    <property type="match status" value="1"/>
</dbReference>
<dbReference type="InterPro" id="IPR000600">
    <property type="entry name" value="ROK"/>
</dbReference>
<dbReference type="PANTHER" id="PTHR18964:SF149">
    <property type="entry name" value="BIFUNCTIONAL UDP-N-ACETYLGLUCOSAMINE 2-EPIMERASE_N-ACETYLMANNOSAMINE KINASE"/>
    <property type="match status" value="1"/>
</dbReference>
<dbReference type="InterPro" id="IPR036388">
    <property type="entry name" value="WH-like_DNA-bd_sf"/>
</dbReference>
<reference evidence="3" key="1">
    <citation type="submission" date="2016-10" db="EMBL/GenBank/DDBJ databases">
        <authorList>
            <person name="Varghese N."/>
            <person name="Submissions S."/>
        </authorList>
    </citation>
    <scope>NUCLEOTIDE SEQUENCE [LARGE SCALE GENOMIC DNA]</scope>
    <source>
        <strain evidence="3">DSM 45237</strain>
    </source>
</reference>
<comment type="similarity">
    <text evidence="1">Belongs to the ROK (NagC/XylR) family.</text>
</comment>
<sequence>MKLRAGSKALIREINVALVLDVVRAQEPVARAVIAAATGLSPATVTGITHQLLQSGLLTETTEADVRRGTGGRPARLLRLGRNAVFAAGVRLAASEAVVVLVDLGGDVVDTHRETLDSTDPARATAAIARGVVKVAASRPMAELLGVGVAVTGIVDHSGVVRHSGSLGWEDVPLRQLLRAGLDAPVVISSYVDSLASGELLFDARLEARDVIVFSVGASLGASVVVQGRIHRGFDGAAGGFAHWRASSASGDRRPCHCGAVDCIETWSSGWGIEREFERLGMTAATAPAEVRHDVYAAAADRLGVAMANACKMFGPERVLVTFTSEADREMLAEHTERVFAEEFAHEIAPAPAFDLTSAEDAAIGRGVACVVLGQMFRADLSLDSAFEPRQAAR</sequence>
<dbReference type="OrthoDB" id="3464494at2"/>
<dbReference type="STRING" id="561176.SAMN04488561_1536"/>
<protein>
    <submittedName>
        <fullName evidence="2">Sugar kinase of the NBD/HSP70 family, may contain an N-terminal HTH domain</fullName>
    </submittedName>
</protein>
<dbReference type="Gene3D" id="1.10.10.10">
    <property type="entry name" value="Winged helix-like DNA-binding domain superfamily/Winged helix DNA-binding domain"/>
    <property type="match status" value="1"/>
</dbReference>
<gene>
    <name evidence="2" type="ORF">SAMN04488561_1536</name>
</gene>
<dbReference type="AlphaFoldDB" id="A0A1H5JD08"/>